<name>A0ABU5CUP1_9BACI</name>
<evidence type="ECO:0000313" key="3">
    <source>
        <dbReference type="Proteomes" id="UP001275315"/>
    </source>
</evidence>
<protein>
    <submittedName>
        <fullName evidence="2">Uncharacterized protein</fullName>
    </submittedName>
</protein>
<evidence type="ECO:0000256" key="1">
    <source>
        <dbReference type="SAM" id="Phobius"/>
    </source>
</evidence>
<comment type="caution">
    <text evidence="2">The sequence shown here is derived from an EMBL/GenBank/DDBJ whole genome shotgun (WGS) entry which is preliminary data.</text>
</comment>
<dbReference type="RefSeq" id="WP_320380352.1">
    <property type="nucleotide sequence ID" value="NZ_JAWDIQ010000002.1"/>
</dbReference>
<keyword evidence="1" id="KW-0812">Transmembrane</keyword>
<feature type="transmembrane region" description="Helical" evidence="1">
    <location>
        <begin position="12"/>
        <end position="37"/>
    </location>
</feature>
<accession>A0ABU5CUP1</accession>
<dbReference type="Proteomes" id="UP001275315">
    <property type="component" value="Unassembled WGS sequence"/>
</dbReference>
<sequence length="63" mass="7269">MWKGKWVVHTRLIAKIIGGIVLAIVVLIIIAITILLIQDFFYDNEKDQYDENGNLIGMEQAYF</sequence>
<keyword evidence="1" id="KW-1133">Transmembrane helix</keyword>
<evidence type="ECO:0000313" key="2">
    <source>
        <dbReference type="EMBL" id="MDY0409557.1"/>
    </source>
</evidence>
<keyword evidence="1" id="KW-0472">Membrane</keyword>
<gene>
    <name evidence="2" type="ORF">RWD45_14415</name>
</gene>
<proteinExistence type="predicted"/>
<organism evidence="2 3">
    <name type="scientific">Paracerasibacillus soli</name>
    <dbReference type="NCBI Taxonomy" id="480284"/>
    <lineage>
        <taxon>Bacteria</taxon>
        <taxon>Bacillati</taxon>
        <taxon>Bacillota</taxon>
        <taxon>Bacilli</taxon>
        <taxon>Bacillales</taxon>
        <taxon>Bacillaceae</taxon>
        <taxon>Paracerasibacillus</taxon>
    </lineage>
</organism>
<dbReference type="EMBL" id="JAWDIQ010000002">
    <property type="protein sequence ID" value="MDY0409557.1"/>
    <property type="molecule type" value="Genomic_DNA"/>
</dbReference>
<reference evidence="2 3" key="1">
    <citation type="submission" date="2023-10" db="EMBL/GenBank/DDBJ databases">
        <title>Virgibacillus soli CC-YMP-6 genome.</title>
        <authorList>
            <person name="Miliotis G."/>
            <person name="Sengupta P."/>
            <person name="Hameed A."/>
            <person name="Chuvochina M."/>
            <person name="Mcdonagh F."/>
            <person name="Simpson A.C."/>
            <person name="Singh N.K."/>
            <person name="Rekha P.D."/>
            <person name="Raman K."/>
            <person name="Hugenholtz P."/>
            <person name="Venkateswaran K."/>
        </authorList>
    </citation>
    <scope>NUCLEOTIDE SEQUENCE [LARGE SCALE GENOMIC DNA]</scope>
    <source>
        <strain evidence="2 3">CC-YMP-6</strain>
    </source>
</reference>
<keyword evidence="3" id="KW-1185">Reference proteome</keyword>